<feature type="region of interest" description="Disordered" evidence="1">
    <location>
        <begin position="59"/>
        <end position="126"/>
    </location>
</feature>
<dbReference type="AlphaFoldDB" id="A0AAN9VL08"/>
<dbReference type="Gene3D" id="1.25.40.20">
    <property type="entry name" value="Ankyrin repeat-containing domain"/>
    <property type="match status" value="1"/>
</dbReference>
<comment type="caution">
    <text evidence="2">The sequence shown here is derived from an EMBL/GenBank/DDBJ whole genome shotgun (WGS) entry which is preliminary data.</text>
</comment>
<accession>A0AAN9VL08</accession>
<feature type="compositionally biased region" description="Polar residues" evidence="1">
    <location>
        <begin position="59"/>
        <end position="70"/>
    </location>
</feature>
<organism evidence="2 3">
    <name type="scientific">Gryllus longicercus</name>
    <dbReference type="NCBI Taxonomy" id="2509291"/>
    <lineage>
        <taxon>Eukaryota</taxon>
        <taxon>Metazoa</taxon>
        <taxon>Ecdysozoa</taxon>
        <taxon>Arthropoda</taxon>
        <taxon>Hexapoda</taxon>
        <taxon>Insecta</taxon>
        <taxon>Pterygota</taxon>
        <taxon>Neoptera</taxon>
        <taxon>Polyneoptera</taxon>
        <taxon>Orthoptera</taxon>
        <taxon>Ensifera</taxon>
        <taxon>Gryllidea</taxon>
        <taxon>Grylloidea</taxon>
        <taxon>Gryllidae</taxon>
        <taxon>Gryllinae</taxon>
        <taxon>Gryllus</taxon>
    </lineage>
</organism>
<reference evidence="2 3" key="1">
    <citation type="submission" date="2024-03" db="EMBL/GenBank/DDBJ databases">
        <title>The genome assembly and annotation of the cricket Gryllus longicercus Weissman &amp; Gray.</title>
        <authorList>
            <person name="Szrajer S."/>
            <person name="Gray D."/>
            <person name="Ylla G."/>
        </authorList>
    </citation>
    <scope>NUCLEOTIDE SEQUENCE [LARGE SCALE GENOMIC DNA]</scope>
    <source>
        <strain evidence="2">DAG 2021-001</strain>
        <tissue evidence="2">Whole body minus gut</tissue>
    </source>
</reference>
<feature type="region of interest" description="Disordered" evidence="1">
    <location>
        <begin position="140"/>
        <end position="170"/>
    </location>
</feature>
<feature type="compositionally biased region" description="Basic and acidic residues" evidence="1">
    <location>
        <begin position="100"/>
        <end position="126"/>
    </location>
</feature>
<dbReference type="EMBL" id="JAZDUA010000218">
    <property type="protein sequence ID" value="KAK7863840.1"/>
    <property type="molecule type" value="Genomic_DNA"/>
</dbReference>
<evidence type="ECO:0000256" key="1">
    <source>
        <dbReference type="SAM" id="MobiDB-lite"/>
    </source>
</evidence>
<name>A0AAN9VL08_9ORTH</name>
<dbReference type="InterPro" id="IPR036770">
    <property type="entry name" value="Ankyrin_rpt-contain_sf"/>
</dbReference>
<evidence type="ECO:0000313" key="2">
    <source>
        <dbReference type="EMBL" id="KAK7863840.1"/>
    </source>
</evidence>
<sequence length="616" mass="68409">MKDSEKNNFGDDINEIGDQLRNVRITEKEYNFPVKNAGIVLNILCDNNAQDNKNYKIGSNINDDQEQPLSNEKKISKTDALKHEGVYRKAKSDSSSLVHNEVEKEGDESTEKKNYVSDDSKKADEKVEIVSRGPVSQKIYRQPYNPCSRGHHSGGRVRVTEHPSQPTMNGYQPWSYNSQFNILPYEQEQYPPSMETPFLPVAAAPTANINTISMHDIQGISVDDEMNLTVEKILQEHPYMVKLCDELRFDACKDNTGGMAGGNNQNAGNITVPVSPGDSGTFSVSSPESCYPPSVGSGIDSVLDTPSPRNDYSPEVSYDNLGTRVSDSPEGQVIDKWFEMLPTCNERPGPQVEQDMQKGSTMSSQVMQHGPLPHGPQQRPLPPAIIYDLENLKEIPDIQGQPTIPDQPIVCVRNIPGSGLGTSPNKTQGTRLRNILPKPDLSSAKARFQNILDKERRLLAWVKINEKVIADPKQLESQDAEGDTDLMILCCNKSESHLEMIYAVVETLRQKPNSLTIRNKQGHSALYLACEVLYDVPEVAAYIAEALIEQKVDVANMTYDGGFTLIEILEKKGDTHKKVLEGLLALKDSSGKNVFQRGGDVNANYFKDFKESILPL</sequence>
<dbReference type="Proteomes" id="UP001378592">
    <property type="component" value="Unassembled WGS sequence"/>
</dbReference>
<evidence type="ECO:0000313" key="3">
    <source>
        <dbReference type="Proteomes" id="UP001378592"/>
    </source>
</evidence>
<keyword evidence="3" id="KW-1185">Reference proteome</keyword>
<gene>
    <name evidence="2" type="ORF">R5R35_003324</name>
</gene>
<protein>
    <submittedName>
        <fullName evidence="2">Uncharacterized protein</fullName>
    </submittedName>
</protein>
<feature type="compositionally biased region" description="Basic and acidic residues" evidence="1">
    <location>
        <begin position="71"/>
        <end position="92"/>
    </location>
</feature>
<proteinExistence type="predicted"/>